<accession>A0A848KM14</accession>
<sequence>MLDKLSSLHIGDILHVIGIIAATWLAVLILVLVAATVFGWSPARLRNWSVGSLLIPSVAMLTDVGWTAPILQFHGGTAEVLHGTLSNGISSMAVLIVPAAWIAATALYTHKRVKLATTGYQNAAHTERAVWAHTQRQLRSAGRMSRHGVPFTTGGLNPQPVLGRLASEDSSAPPKSMLRELFGRNESLLVMPLIKFAEHLISVGNTGSGKTTLMFRAILSWYVTVWTRHGQWWRTNRQGRPLAIIVDCNGGPKSVDAAEALRDVFVSRLGVPADRFGIFPRDVQLDLWNMDRDDMRVVLGSMISGGNTPTTDTEKYFHEIRETLIHLIVDAPKEFDADRTPIGENPPRDGIEFLSRFEPNKLARLWGGVFDARVPWGGAPGVDLEIGSLLAGKQPVLHSARAEFGNLLRVIGAGFDGATTFTDFDVLYCVLEGTSQPDRARAQFGALGCMLEQLATKQHGRTCQVFFDEFSAVSDGKSRAAAWVQRFRKASIGTVWFAQNWIGLGPDDDNRESLVDAGAGGALLARQEGGDKLCKKFGTKRGFELSRKLIRGAAHGDEGNMQAHDGWLVDPNRLRTLSKGDIAHASAGRVRWGHITPLDHAALAALRPLVGIEAMETRPVQPQTSAPSAAENVIDLAYRRKSGSPEFEKPFNTDEQEGGRS</sequence>
<evidence type="ECO:0000313" key="4">
    <source>
        <dbReference type="Proteomes" id="UP000535543"/>
    </source>
</evidence>
<dbReference type="InterPro" id="IPR027417">
    <property type="entry name" value="P-loop_NTPase"/>
</dbReference>
<dbReference type="RefSeq" id="WP_169594427.1">
    <property type="nucleotide sequence ID" value="NZ_VCQU01000016.1"/>
</dbReference>
<keyword evidence="2" id="KW-0472">Membrane</keyword>
<feature type="transmembrane region" description="Helical" evidence="2">
    <location>
        <begin position="50"/>
        <end position="68"/>
    </location>
</feature>
<feature type="region of interest" description="Disordered" evidence="1">
    <location>
        <begin position="639"/>
        <end position="661"/>
    </location>
</feature>
<protein>
    <recommendedName>
        <fullName evidence="5">TraD/TraG TraM recognition site domain-containing protein</fullName>
    </recommendedName>
</protein>
<reference evidence="3 4" key="1">
    <citation type="submission" date="2019-05" db="EMBL/GenBank/DDBJ databases">
        <authorList>
            <person name="Lee S.D."/>
        </authorList>
    </citation>
    <scope>NUCLEOTIDE SEQUENCE [LARGE SCALE GENOMIC DNA]</scope>
    <source>
        <strain evidence="3 4">YC2-7</strain>
    </source>
</reference>
<organism evidence="3 4">
    <name type="scientific">Antrihabitans stalactiti</name>
    <dbReference type="NCBI Taxonomy" id="2584121"/>
    <lineage>
        <taxon>Bacteria</taxon>
        <taxon>Bacillati</taxon>
        <taxon>Actinomycetota</taxon>
        <taxon>Actinomycetes</taxon>
        <taxon>Mycobacteriales</taxon>
        <taxon>Nocardiaceae</taxon>
        <taxon>Antrihabitans</taxon>
    </lineage>
</organism>
<evidence type="ECO:0008006" key="5">
    <source>
        <dbReference type="Google" id="ProtNLM"/>
    </source>
</evidence>
<dbReference type="Proteomes" id="UP000535543">
    <property type="component" value="Unassembled WGS sequence"/>
</dbReference>
<evidence type="ECO:0000313" key="3">
    <source>
        <dbReference type="EMBL" id="NMN99289.1"/>
    </source>
</evidence>
<dbReference type="AlphaFoldDB" id="A0A848KM14"/>
<feature type="transmembrane region" description="Helical" evidence="2">
    <location>
        <begin position="88"/>
        <end position="108"/>
    </location>
</feature>
<keyword evidence="2" id="KW-0812">Transmembrane</keyword>
<feature type="transmembrane region" description="Helical" evidence="2">
    <location>
        <begin position="13"/>
        <end position="38"/>
    </location>
</feature>
<keyword evidence="4" id="KW-1185">Reference proteome</keyword>
<evidence type="ECO:0000256" key="1">
    <source>
        <dbReference type="SAM" id="MobiDB-lite"/>
    </source>
</evidence>
<proteinExistence type="predicted"/>
<feature type="compositionally biased region" description="Basic and acidic residues" evidence="1">
    <location>
        <begin position="646"/>
        <end position="661"/>
    </location>
</feature>
<dbReference type="EMBL" id="VCQU01000016">
    <property type="protein sequence ID" value="NMN99289.1"/>
    <property type="molecule type" value="Genomic_DNA"/>
</dbReference>
<reference evidence="3 4" key="2">
    <citation type="submission" date="2020-06" db="EMBL/GenBank/DDBJ databases">
        <title>Antribacter stalactiti gen. nov., sp. nov., a new member of the family Nacardiaceae isolated from a cave.</title>
        <authorList>
            <person name="Kim I.S."/>
        </authorList>
    </citation>
    <scope>NUCLEOTIDE SEQUENCE [LARGE SCALE GENOMIC DNA]</scope>
    <source>
        <strain evidence="3 4">YC2-7</strain>
    </source>
</reference>
<name>A0A848KM14_9NOCA</name>
<keyword evidence="2" id="KW-1133">Transmembrane helix</keyword>
<evidence type="ECO:0000256" key="2">
    <source>
        <dbReference type="SAM" id="Phobius"/>
    </source>
</evidence>
<dbReference type="SUPFAM" id="SSF52540">
    <property type="entry name" value="P-loop containing nucleoside triphosphate hydrolases"/>
    <property type="match status" value="1"/>
</dbReference>
<comment type="caution">
    <text evidence="3">The sequence shown here is derived from an EMBL/GenBank/DDBJ whole genome shotgun (WGS) entry which is preliminary data.</text>
</comment>
<gene>
    <name evidence="3" type="ORF">FGL95_30150</name>
</gene>